<sequence length="90" mass="9679">MHLRSSEATMNCFSFVFLGVIMAFVVLTAAEECALICPMIYAPVCATDGDTTQTFSSACGLNVYNCQHSENPLRLLRSGACDSDDSNVDS</sequence>
<organism evidence="3 4">
    <name type="scientific">Zootermopsis nevadensis</name>
    <name type="common">Dampwood termite</name>
    <dbReference type="NCBI Taxonomy" id="136037"/>
    <lineage>
        <taxon>Eukaryota</taxon>
        <taxon>Metazoa</taxon>
        <taxon>Ecdysozoa</taxon>
        <taxon>Arthropoda</taxon>
        <taxon>Hexapoda</taxon>
        <taxon>Insecta</taxon>
        <taxon>Pterygota</taxon>
        <taxon>Neoptera</taxon>
        <taxon>Polyneoptera</taxon>
        <taxon>Dictyoptera</taxon>
        <taxon>Blattodea</taxon>
        <taxon>Blattoidea</taxon>
        <taxon>Termitoidae</taxon>
        <taxon>Termopsidae</taxon>
        <taxon>Zootermopsis</taxon>
    </lineage>
</organism>
<dbReference type="InParanoid" id="A0A067QJX0"/>
<dbReference type="Proteomes" id="UP000027135">
    <property type="component" value="Unassembled WGS sequence"/>
</dbReference>
<dbReference type="AlphaFoldDB" id="A0A067QJX0"/>
<dbReference type="PROSITE" id="PS51465">
    <property type="entry name" value="KAZAL_2"/>
    <property type="match status" value="1"/>
</dbReference>
<gene>
    <name evidence="3" type="ORF">L798_02435</name>
</gene>
<dbReference type="InterPro" id="IPR036058">
    <property type="entry name" value="Kazal_dom_sf"/>
</dbReference>
<protein>
    <recommendedName>
        <fullName evidence="2">Kazal-like domain-containing protein</fullName>
    </recommendedName>
</protein>
<reference evidence="3 4" key="1">
    <citation type="journal article" date="2014" name="Nat. Commun.">
        <title>Molecular traces of alternative social organization in a termite genome.</title>
        <authorList>
            <person name="Terrapon N."/>
            <person name="Li C."/>
            <person name="Robertson H.M."/>
            <person name="Ji L."/>
            <person name="Meng X."/>
            <person name="Booth W."/>
            <person name="Chen Z."/>
            <person name="Childers C.P."/>
            <person name="Glastad K.M."/>
            <person name="Gokhale K."/>
            <person name="Gowin J."/>
            <person name="Gronenberg W."/>
            <person name="Hermansen R.A."/>
            <person name="Hu H."/>
            <person name="Hunt B.G."/>
            <person name="Huylmans A.K."/>
            <person name="Khalil S.M."/>
            <person name="Mitchell R.D."/>
            <person name="Munoz-Torres M.C."/>
            <person name="Mustard J.A."/>
            <person name="Pan H."/>
            <person name="Reese J.T."/>
            <person name="Scharf M.E."/>
            <person name="Sun F."/>
            <person name="Vogel H."/>
            <person name="Xiao J."/>
            <person name="Yang W."/>
            <person name="Yang Z."/>
            <person name="Yang Z."/>
            <person name="Zhou J."/>
            <person name="Zhu J."/>
            <person name="Brent C.S."/>
            <person name="Elsik C.G."/>
            <person name="Goodisman M.A."/>
            <person name="Liberles D.A."/>
            <person name="Roe R.M."/>
            <person name="Vargo E.L."/>
            <person name="Vilcinskas A."/>
            <person name="Wang J."/>
            <person name="Bornberg-Bauer E."/>
            <person name="Korb J."/>
            <person name="Zhang G."/>
            <person name="Liebig J."/>
        </authorList>
    </citation>
    <scope>NUCLEOTIDE SEQUENCE [LARGE SCALE GENOMIC DNA]</scope>
    <source>
        <tissue evidence="3">Whole organism</tissue>
    </source>
</reference>
<feature type="domain" description="Kazal-like" evidence="2">
    <location>
        <begin position="27"/>
        <end position="83"/>
    </location>
</feature>
<feature type="transmembrane region" description="Helical" evidence="1">
    <location>
        <begin position="12"/>
        <end position="30"/>
    </location>
</feature>
<dbReference type="Gene3D" id="3.30.60.30">
    <property type="match status" value="1"/>
</dbReference>
<keyword evidence="1" id="KW-1133">Transmembrane helix</keyword>
<dbReference type="STRING" id="136037.A0A067QJX0"/>
<dbReference type="OMA" id="CDTQEYR"/>
<name>A0A067QJX0_ZOONE</name>
<evidence type="ECO:0000313" key="4">
    <source>
        <dbReference type="Proteomes" id="UP000027135"/>
    </source>
</evidence>
<keyword evidence="1" id="KW-0472">Membrane</keyword>
<dbReference type="CDD" id="cd00104">
    <property type="entry name" value="KAZAL_FS"/>
    <property type="match status" value="1"/>
</dbReference>
<dbReference type="SUPFAM" id="SSF100895">
    <property type="entry name" value="Kazal-type serine protease inhibitors"/>
    <property type="match status" value="1"/>
</dbReference>
<keyword evidence="1" id="KW-0812">Transmembrane</keyword>
<evidence type="ECO:0000259" key="2">
    <source>
        <dbReference type="PROSITE" id="PS51465"/>
    </source>
</evidence>
<keyword evidence="4" id="KW-1185">Reference proteome</keyword>
<dbReference type="EMBL" id="KK853385">
    <property type="protein sequence ID" value="KDR07983.1"/>
    <property type="molecule type" value="Genomic_DNA"/>
</dbReference>
<dbReference type="OrthoDB" id="126772at2759"/>
<dbReference type="SMART" id="SM00280">
    <property type="entry name" value="KAZAL"/>
    <property type="match status" value="1"/>
</dbReference>
<accession>A0A067QJX0</accession>
<evidence type="ECO:0000313" key="3">
    <source>
        <dbReference type="EMBL" id="KDR07983.1"/>
    </source>
</evidence>
<dbReference type="FunCoup" id="A0A067QJX0">
    <property type="interactions" value="2"/>
</dbReference>
<dbReference type="InterPro" id="IPR002350">
    <property type="entry name" value="Kazal_dom"/>
</dbReference>
<dbReference type="Pfam" id="PF00050">
    <property type="entry name" value="Kazal_1"/>
    <property type="match status" value="1"/>
</dbReference>
<evidence type="ECO:0000256" key="1">
    <source>
        <dbReference type="SAM" id="Phobius"/>
    </source>
</evidence>
<proteinExistence type="predicted"/>